<dbReference type="Gene3D" id="3.30.160.60">
    <property type="entry name" value="Classic Zinc Finger"/>
    <property type="match status" value="10"/>
</dbReference>
<evidence type="ECO:0000256" key="7">
    <source>
        <dbReference type="ARBA" id="ARBA00023125"/>
    </source>
</evidence>
<feature type="domain" description="C2H2-type" evidence="12">
    <location>
        <begin position="176"/>
        <end position="203"/>
    </location>
</feature>
<evidence type="ECO:0000256" key="5">
    <source>
        <dbReference type="ARBA" id="ARBA00022833"/>
    </source>
</evidence>
<keyword evidence="4 10" id="KW-0863">Zinc-finger</keyword>
<dbReference type="InterPro" id="IPR013087">
    <property type="entry name" value="Znf_C2H2_type"/>
</dbReference>
<dbReference type="PANTHER" id="PTHR47772">
    <property type="entry name" value="ZINC FINGER PROTEIN 200"/>
    <property type="match status" value="1"/>
</dbReference>
<feature type="compositionally biased region" description="Basic and acidic residues" evidence="11">
    <location>
        <begin position="120"/>
        <end position="131"/>
    </location>
</feature>
<sequence>MSTRVYINVDLDPFCAELVFPKGLDVGGFVSLIFGRFTQEAPRGPQDHGVRHISLQSASRAKFGKELPLKKKVFISVPYGERNPLCTLRDAPLPDDLADIPDASDEEAVDDVILGSSKADGSDRPPSRSEEASPSVVSGLLCPSCGGWFSNTEVLQLHKAMSHSRVNSNKPVKTLYGCKICKKTYSTSSDCLLHKWKHKPESEWPFQCKNCSRGFIRQAAFVRHQQTHNFECKECNRNFTSQERLQEHSVTHQQGRETFLCVHCEQLFLSKAGLERHVLRYHKNASAVSTGERVNEADGMDPETAPEKAAILGSIPVELTCDQCTFGCSQASELAQHVASNHPTVPIFRCKKCEQPFLKEAECEEHMQLKHQLIHVEPTSEGTYLCQICDRRLKTFSGYWGHLRGHTKAKPFLCDQCGHRYTSRGSLTKHKRTHDFANATKCPHCSKEFATLDYMRNHERLVHTRNFKFSCRLCGHKFPNERKQQTHMAVVHEQELTREELNAMTRVRRMSCPDCSFATYSALQFRQHRATHTGRYPFSCTLCDRAFTFRFQLTLHMRRQHRPGGPLMCPHCPRHFIAEDSHRAHVALHGAPHAKGLECTQCKRLYETPRLLEKHQASVHSLQATRFTCKVCNKRFRTSSGIVAHRRVAHLDSHGGTNEKATAKQAASSKNWAHRPGRKYGCSRWKYSCEPCGRFFKFDGSLRAHRVFFHGIEGKTAEEKLCPECGKAFQTELSLAMHLRTHTQEVNFKCSVCSKIYRSRCSLKKHIATAHRSSLRVFCAVCNRGFLSHASMLLHVKFAHKDGAKAGATAEVIADRLEPSEDAATSVTMTDVEAEAVATSVSAMFPVSNVPPVSTMPSIEVVVPMSTVSSVPHMGAALTVSSVPHVATAPTASSVPGIAAASALSLVPNMASVSTVCSVPGIAAATTVSLVPDVASVSTVSSAACMASAPTMPPVPEIDSYPVTASDNTEAQVQDMEEAADSVALPSPSMTSDGMVELEPVQEITELTRMEPGSHEHAAVEHLFASIQQPTASLPVVADGPPLTVVGSAQHMLHMLSVSQVEEVVSEVCLPQNSCPNVW</sequence>
<evidence type="ECO:0000256" key="4">
    <source>
        <dbReference type="ARBA" id="ARBA00022771"/>
    </source>
</evidence>
<feature type="domain" description="C2H2-type" evidence="12">
    <location>
        <begin position="230"/>
        <end position="257"/>
    </location>
</feature>
<keyword evidence="9" id="KW-0539">Nucleus</keyword>
<feature type="domain" description="C2H2-type" evidence="12">
    <location>
        <begin position="412"/>
        <end position="434"/>
    </location>
</feature>
<evidence type="ECO:0000313" key="13">
    <source>
        <dbReference type="EMBL" id="JAP82828.1"/>
    </source>
</evidence>
<proteinExistence type="predicted"/>
<name>A0A131YW12_RHIAP</name>
<dbReference type="FunFam" id="3.30.160.60:FF:000322">
    <property type="entry name" value="GDNF-inducible zinc finger protein 1"/>
    <property type="match status" value="1"/>
</dbReference>
<feature type="region of interest" description="Disordered" evidence="11">
    <location>
        <begin position="116"/>
        <end position="137"/>
    </location>
</feature>
<evidence type="ECO:0000256" key="3">
    <source>
        <dbReference type="ARBA" id="ARBA00022737"/>
    </source>
</evidence>
<dbReference type="GO" id="GO:0008270">
    <property type="term" value="F:zinc ion binding"/>
    <property type="evidence" value="ECO:0007669"/>
    <property type="project" value="UniProtKB-KW"/>
</dbReference>
<feature type="domain" description="C2H2-type" evidence="12">
    <location>
        <begin position="687"/>
        <end position="715"/>
    </location>
</feature>
<dbReference type="InterPro" id="IPR050636">
    <property type="entry name" value="C2H2-ZF_domain-containing"/>
</dbReference>
<dbReference type="PROSITE" id="PS00028">
    <property type="entry name" value="ZINC_FINGER_C2H2_1"/>
    <property type="match status" value="17"/>
</dbReference>
<keyword evidence="8" id="KW-0804">Transcription</keyword>
<dbReference type="PROSITE" id="PS50157">
    <property type="entry name" value="ZINC_FINGER_C2H2_2"/>
    <property type="match status" value="16"/>
</dbReference>
<dbReference type="AlphaFoldDB" id="A0A131YW12"/>
<dbReference type="Pfam" id="PF13912">
    <property type="entry name" value="zf-C2H2_6"/>
    <property type="match status" value="2"/>
</dbReference>
<dbReference type="PANTHER" id="PTHR47772:SF13">
    <property type="entry name" value="GASTRULA ZINC FINGER PROTEIN XLCGF49.1-LIKE-RELATED"/>
    <property type="match status" value="1"/>
</dbReference>
<keyword evidence="5" id="KW-0862">Zinc</keyword>
<feature type="domain" description="C2H2-type" evidence="12">
    <location>
        <begin position="440"/>
        <end position="468"/>
    </location>
</feature>
<evidence type="ECO:0000256" key="6">
    <source>
        <dbReference type="ARBA" id="ARBA00023015"/>
    </source>
</evidence>
<feature type="domain" description="C2H2-type" evidence="12">
    <location>
        <begin position="510"/>
        <end position="537"/>
    </location>
</feature>
<feature type="domain" description="C2H2-type" evidence="12">
    <location>
        <begin position="720"/>
        <end position="747"/>
    </location>
</feature>
<feature type="domain" description="C2H2-type" evidence="12">
    <location>
        <begin position="206"/>
        <end position="233"/>
    </location>
</feature>
<dbReference type="SUPFAM" id="SSF57667">
    <property type="entry name" value="beta-beta-alpha zinc fingers"/>
    <property type="match status" value="7"/>
</dbReference>
<evidence type="ECO:0000259" key="12">
    <source>
        <dbReference type="PROSITE" id="PS50157"/>
    </source>
</evidence>
<dbReference type="Pfam" id="PF00096">
    <property type="entry name" value="zf-C2H2"/>
    <property type="match status" value="5"/>
</dbReference>
<organism evidence="13">
    <name type="scientific">Rhipicephalus appendiculatus</name>
    <name type="common">Brown ear tick</name>
    <dbReference type="NCBI Taxonomy" id="34631"/>
    <lineage>
        <taxon>Eukaryota</taxon>
        <taxon>Metazoa</taxon>
        <taxon>Ecdysozoa</taxon>
        <taxon>Arthropoda</taxon>
        <taxon>Chelicerata</taxon>
        <taxon>Arachnida</taxon>
        <taxon>Acari</taxon>
        <taxon>Parasitiformes</taxon>
        <taxon>Ixodida</taxon>
        <taxon>Ixodoidea</taxon>
        <taxon>Ixodidae</taxon>
        <taxon>Rhipicephalinae</taxon>
        <taxon>Rhipicephalus</taxon>
        <taxon>Rhipicephalus</taxon>
    </lineage>
</organism>
<comment type="subcellular location">
    <subcellularLocation>
        <location evidence="1">Nucleus</location>
    </subcellularLocation>
</comment>
<keyword evidence="7" id="KW-0238">DNA-binding</keyword>
<reference evidence="13" key="1">
    <citation type="journal article" date="2016" name="Ticks Tick Borne Dis.">
        <title>De novo assembly and annotation of the salivary gland transcriptome of Rhipicephalus appendiculatus male and female ticks during blood feeding.</title>
        <authorList>
            <person name="de Castro M.H."/>
            <person name="de Klerk D."/>
            <person name="Pienaar R."/>
            <person name="Latif A.A."/>
            <person name="Rees D.J."/>
            <person name="Mans B.J."/>
        </authorList>
    </citation>
    <scope>NUCLEOTIDE SEQUENCE</scope>
    <source>
        <tissue evidence="13">Salivary glands</tissue>
    </source>
</reference>
<evidence type="ECO:0000256" key="10">
    <source>
        <dbReference type="PROSITE-ProRule" id="PRU00042"/>
    </source>
</evidence>
<feature type="domain" description="C2H2-type" evidence="12">
    <location>
        <begin position="259"/>
        <end position="287"/>
    </location>
</feature>
<evidence type="ECO:0000256" key="9">
    <source>
        <dbReference type="ARBA" id="ARBA00023242"/>
    </source>
</evidence>
<keyword evidence="6" id="KW-0805">Transcription regulation</keyword>
<protein>
    <submittedName>
        <fullName evidence="13">Zinc finger protein</fullName>
    </submittedName>
</protein>
<feature type="domain" description="C2H2-type" evidence="12">
    <location>
        <begin position="384"/>
        <end position="411"/>
    </location>
</feature>
<dbReference type="GO" id="GO:0003677">
    <property type="term" value="F:DNA binding"/>
    <property type="evidence" value="ECO:0007669"/>
    <property type="project" value="UniProtKB-KW"/>
</dbReference>
<evidence type="ECO:0000256" key="8">
    <source>
        <dbReference type="ARBA" id="ARBA00023163"/>
    </source>
</evidence>
<evidence type="ECO:0000256" key="11">
    <source>
        <dbReference type="SAM" id="MobiDB-lite"/>
    </source>
</evidence>
<dbReference type="EMBL" id="GEDV01005729">
    <property type="protein sequence ID" value="JAP82828.1"/>
    <property type="molecule type" value="Transcribed_RNA"/>
</dbReference>
<dbReference type="GO" id="GO:0005634">
    <property type="term" value="C:nucleus"/>
    <property type="evidence" value="ECO:0007669"/>
    <property type="project" value="UniProtKB-SubCell"/>
</dbReference>
<feature type="domain" description="C2H2-type" evidence="12">
    <location>
        <begin position="597"/>
        <end position="625"/>
    </location>
</feature>
<evidence type="ECO:0000256" key="1">
    <source>
        <dbReference type="ARBA" id="ARBA00004123"/>
    </source>
</evidence>
<keyword evidence="2" id="KW-0479">Metal-binding</keyword>
<accession>A0A131YW12</accession>
<feature type="domain" description="C2H2-type" evidence="12">
    <location>
        <begin position="469"/>
        <end position="497"/>
    </location>
</feature>
<feature type="domain" description="C2H2-type" evidence="12">
    <location>
        <begin position="140"/>
        <end position="168"/>
    </location>
</feature>
<feature type="domain" description="C2H2-type" evidence="12">
    <location>
        <begin position="627"/>
        <end position="659"/>
    </location>
</feature>
<keyword evidence="3" id="KW-0677">Repeat</keyword>
<feature type="domain" description="C2H2-type" evidence="12">
    <location>
        <begin position="538"/>
        <end position="566"/>
    </location>
</feature>
<feature type="domain" description="C2H2-type" evidence="12">
    <location>
        <begin position="748"/>
        <end position="776"/>
    </location>
</feature>
<dbReference type="SMART" id="SM00355">
    <property type="entry name" value="ZnF_C2H2"/>
    <property type="match status" value="20"/>
</dbReference>
<evidence type="ECO:0000256" key="2">
    <source>
        <dbReference type="ARBA" id="ARBA00022723"/>
    </source>
</evidence>
<dbReference type="InterPro" id="IPR036236">
    <property type="entry name" value="Znf_C2H2_sf"/>
</dbReference>